<reference evidence="2" key="1">
    <citation type="journal article" date="2022" name="bioRxiv">
        <title>Sequencing and chromosome-scale assembly of the giantPleurodeles waltlgenome.</title>
        <authorList>
            <person name="Brown T."/>
            <person name="Elewa A."/>
            <person name="Iarovenko S."/>
            <person name="Subramanian E."/>
            <person name="Araus A.J."/>
            <person name="Petzold A."/>
            <person name="Susuki M."/>
            <person name="Suzuki K.-i.T."/>
            <person name="Hayashi T."/>
            <person name="Toyoda A."/>
            <person name="Oliveira C."/>
            <person name="Osipova E."/>
            <person name="Leigh N.D."/>
            <person name="Simon A."/>
            <person name="Yun M.H."/>
        </authorList>
    </citation>
    <scope>NUCLEOTIDE SEQUENCE</scope>
    <source>
        <strain evidence="2">20211129_DDA</strain>
        <tissue evidence="2">Liver</tissue>
    </source>
</reference>
<gene>
    <name evidence="2" type="ORF">NDU88_002594</name>
</gene>
<evidence type="ECO:0000313" key="3">
    <source>
        <dbReference type="Proteomes" id="UP001066276"/>
    </source>
</evidence>
<sequence length="127" mass="14184">MDAHTRTAAISRRTWGWNPGIAKAPEPPATNNGGLQAAQYPGGTTGEELENSYIRNPDIQIPVEKKPVECPQQNEETEQDDAEAWERRSDGTRGEWSHPEQQTQEENLDGRQGSPETRRLHRVRGGA</sequence>
<dbReference type="Proteomes" id="UP001066276">
    <property type="component" value="Chromosome 10"/>
</dbReference>
<accession>A0AAV7M119</accession>
<feature type="region of interest" description="Disordered" evidence="1">
    <location>
        <begin position="1"/>
        <end position="50"/>
    </location>
</feature>
<name>A0AAV7M119_PLEWA</name>
<proteinExistence type="predicted"/>
<evidence type="ECO:0000256" key="1">
    <source>
        <dbReference type="SAM" id="MobiDB-lite"/>
    </source>
</evidence>
<evidence type="ECO:0000313" key="2">
    <source>
        <dbReference type="EMBL" id="KAJ1097476.1"/>
    </source>
</evidence>
<organism evidence="2 3">
    <name type="scientific">Pleurodeles waltl</name>
    <name type="common">Iberian ribbed newt</name>
    <dbReference type="NCBI Taxonomy" id="8319"/>
    <lineage>
        <taxon>Eukaryota</taxon>
        <taxon>Metazoa</taxon>
        <taxon>Chordata</taxon>
        <taxon>Craniata</taxon>
        <taxon>Vertebrata</taxon>
        <taxon>Euteleostomi</taxon>
        <taxon>Amphibia</taxon>
        <taxon>Batrachia</taxon>
        <taxon>Caudata</taxon>
        <taxon>Salamandroidea</taxon>
        <taxon>Salamandridae</taxon>
        <taxon>Pleurodelinae</taxon>
        <taxon>Pleurodeles</taxon>
    </lineage>
</organism>
<dbReference type="EMBL" id="JANPWB010000014">
    <property type="protein sequence ID" value="KAJ1097476.1"/>
    <property type="molecule type" value="Genomic_DNA"/>
</dbReference>
<protein>
    <submittedName>
        <fullName evidence="2">Uncharacterized protein</fullName>
    </submittedName>
</protein>
<dbReference type="AlphaFoldDB" id="A0AAV7M119"/>
<feature type="compositionally biased region" description="Basic and acidic residues" evidence="1">
    <location>
        <begin position="84"/>
        <end position="98"/>
    </location>
</feature>
<keyword evidence="3" id="KW-1185">Reference proteome</keyword>
<comment type="caution">
    <text evidence="2">The sequence shown here is derived from an EMBL/GenBank/DDBJ whole genome shotgun (WGS) entry which is preliminary data.</text>
</comment>
<feature type="region of interest" description="Disordered" evidence="1">
    <location>
        <begin position="64"/>
        <end position="127"/>
    </location>
</feature>